<evidence type="ECO:0000313" key="3">
    <source>
        <dbReference type="Proteomes" id="UP000029738"/>
    </source>
</evidence>
<name>A0A0C1RCP0_9CYAN</name>
<proteinExistence type="predicted"/>
<gene>
    <name evidence="2" type="ORF">DA73_0215215</name>
    <name evidence="1" type="ORF">DA73_0400010875</name>
</gene>
<accession>A0A0C1RCP0</accession>
<dbReference type="Proteomes" id="UP000029738">
    <property type="component" value="Unassembled WGS sequence"/>
</dbReference>
<organism evidence="2">
    <name type="scientific">Tolypothrix bouteillei VB521301</name>
    <dbReference type="NCBI Taxonomy" id="1479485"/>
    <lineage>
        <taxon>Bacteria</taxon>
        <taxon>Bacillati</taxon>
        <taxon>Cyanobacteriota</taxon>
        <taxon>Cyanophyceae</taxon>
        <taxon>Nostocales</taxon>
        <taxon>Tolypothrichaceae</taxon>
        <taxon>Tolypothrix</taxon>
    </lineage>
</organism>
<dbReference type="OrthoDB" id="10020328at2"/>
<dbReference type="RefSeq" id="WP_038082434.1">
    <property type="nucleotide sequence ID" value="NZ_JHEG04000001.1"/>
</dbReference>
<dbReference type="AlphaFoldDB" id="A0A0C1RCP0"/>
<keyword evidence="3" id="KW-1185">Reference proteome</keyword>
<sequence>MPSSLSVDSTIVLWIPDFDSIVIPKQNSHEEDLYKIDRTNKEAFNKAIYVHELMCKQNVAHNSLTLNLLLKFTPDFDTAWKLYQALERDKRIKKGEVSF</sequence>
<protein>
    <submittedName>
        <fullName evidence="2">Uncharacterized protein</fullName>
    </submittedName>
</protein>
<evidence type="ECO:0000313" key="1">
    <source>
        <dbReference type="EMBL" id="KAF3885916.1"/>
    </source>
</evidence>
<dbReference type="EMBL" id="JHEG02000048">
    <property type="protein sequence ID" value="KIE10015.1"/>
    <property type="molecule type" value="Genomic_DNA"/>
</dbReference>
<reference evidence="1" key="2">
    <citation type="submission" date="2019-11" db="EMBL/GenBank/DDBJ databases">
        <title>Improved Assembly of Tolypothrix boutellei genome.</title>
        <authorList>
            <person name="Sarangi A.N."/>
            <person name="Mukherjee M."/>
            <person name="Ghosh S."/>
            <person name="Singh D."/>
            <person name="Das A."/>
            <person name="Kant S."/>
            <person name="Prusty A."/>
            <person name="Tripathy S."/>
        </authorList>
    </citation>
    <scope>NUCLEOTIDE SEQUENCE</scope>
    <source>
        <strain evidence="1">VB521301</strain>
    </source>
</reference>
<comment type="caution">
    <text evidence="2">The sequence shown here is derived from an EMBL/GenBank/DDBJ whole genome shotgun (WGS) entry which is preliminary data.</text>
</comment>
<evidence type="ECO:0000313" key="2">
    <source>
        <dbReference type="EMBL" id="KIE10015.1"/>
    </source>
</evidence>
<dbReference type="EMBL" id="JHEG04000001">
    <property type="protein sequence ID" value="KAF3885916.1"/>
    <property type="molecule type" value="Genomic_DNA"/>
</dbReference>
<reference evidence="2" key="1">
    <citation type="journal article" date="2015" name="Genome Announc.">
        <title>Draft Genome Sequence of Tolypothrix boutellei Strain VB521301.</title>
        <authorList>
            <person name="Chandrababunaidu M.M."/>
            <person name="Singh D."/>
            <person name="Sen D."/>
            <person name="Bhan S."/>
            <person name="Das S."/>
            <person name="Gupta A."/>
            <person name="Adhikary S.P."/>
            <person name="Tripathy S."/>
        </authorList>
    </citation>
    <scope>NUCLEOTIDE SEQUENCE</scope>
    <source>
        <strain evidence="2">VB521301</strain>
    </source>
</reference>